<keyword evidence="4" id="KW-0597">Phosphoprotein</keyword>
<dbReference type="CDD" id="cd00075">
    <property type="entry name" value="HATPase"/>
    <property type="match status" value="1"/>
</dbReference>
<organism evidence="15 16">
    <name type="scientific">Martelella alba</name>
    <dbReference type="NCBI Taxonomy" id="2590451"/>
    <lineage>
        <taxon>Bacteria</taxon>
        <taxon>Pseudomonadati</taxon>
        <taxon>Pseudomonadota</taxon>
        <taxon>Alphaproteobacteria</taxon>
        <taxon>Hyphomicrobiales</taxon>
        <taxon>Aurantimonadaceae</taxon>
        <taxon>Martelella</taxon>
    </lineage>
</organism>
<keyword evidence="5" id="KW-0808">Transferase</keyword>
<comment type="caution">
    <text evidence="15">The sequence shown here is derived from an EMBL/GenBank/DDBJ whole genome shotgun (WGS) entry which is preliminary data.</text>
</comment>
<dbReference type="InterPro" id="IPR003018">
    <property type="entry name" value="GAF"/>
</dbReference>
<dbReference type="Pfam" id="PF02518">
    <property type="entry name" value="HATPase_c"/>
    <property type="match status" value="1"/>
</dbReference>
<keyword evidence="8 15" id="KW-0418">Kinase</keyword>
<dbReference type="RefSeq" id="WP_141150944.1">
    <property type="nucleotide sequence ID" value="NZ_VHLG01000019.1"/>
</dbReference>
<dbReference type="Gene3D" id="1.20.120.620">
    <property type="entry name" value="Backbone structure of the membrane domain of e. Coli histidine kinase receptor kdpd"/>
    <property type="match status" value="1"/>
</dbReference>
<evidence type="ECO:0000256" key="6">
    <source>
        <dbReference type="ARBA" id="ARBA00022692"/>
    </source>
</evidence>
<dbReference type="GO" id="GO:0005524">
    <property type="term" value="F:ATP binding"/>
    <property type="evidence" value="ECO:0007669"/>
    <property type="project" value="UniProtKB-KW"/>
</dbReference>
<dbReference type="FunFam" id="3.40.50.300:FF:000483">
    <property type="entry name" value="Sensor histidine kinase KdpD"/>
    <property type="match status" value="1"/>
</dbReference>
<gene>
    <name evidence="15" type="ORF">FJU08_20635</name>
</gene>
<dbReference type="PANTHER" id="PTHR45569">
    <property type="entry name" value="SENSOR PROTEIN KDPD"/>
    <property type="match status" value="1"/>
</dbReference>
<dbReference type="SUPFAM" id="SSF52540">
    <property type="entry name" value="P-loop containing nucleoside triphosphate hydrolases"/>
    <property type="match status" value="1"/>
</dbReference>
<sequence>MVDARRPSPEALLNIARREGRGRLKIFLGAAPGVGKTYAMLDAAARLAASDLRVVVGLVETHGRTETEMMLRDLHVLPRRPFFHNGRILHELDVDGVIAYAPDLALIDELAHSNLSGSRHEKRWQDVEDILDAGIDVYTTLNVQHVETLNDMVARITGVRVRETVPDKVLSEADEIALIDLPPDELIARLRAGKVYIEDQAARAVANFFAKGNLTALRELALRTAADRIDRQLQDHMASHAIDGPWPAQERILVVLPEDMAGRDAVRAGKRSADRARAEWLAIGVSSLDGPHRHGAGANALRLAEQLGARVSLLEVDQDPAAEVIALARRENVRRILLPRPPEKRPFWHRFQPTMHERLYQGLLNEADAFELTLMSEGDETVQHASGVKPPGEPLSVFRPGIVLATVVTTTGLAAGLQPFFPTGSLSLLFMTATVAIAARMGRKPAILAAGLSFLCFNFFFTDPLYTFRIFDRTQLLTLVLLLVSSILTGNLAARLRERVIAQKAAAERTAKLYDFSRQATAAASFDEVIEVAVHHVSTVIGGEAMVLVPPENGRTGPLDIAGAEPMRPTLAARELTAARFAFDHSEAAGRGSATLPATDWLFLPLRASGKSIGVLGIRNNVGETIATEERKLADALADQVALALERIRLSDDLAQSRLTSETERLRTALLSSVSHDLRTPLVSILGAAESLENQILTDNLRAILITTIRDEGERLDRYIQNLLDMTRLGHGALKPRTSPSDLRELVGAARQRLRGPLRDHPLKIDIPDDFPPVDVDPILMEQVFVNILDNAAKYSGVGAPIEVAAQLTDGMIEVAIQDKGAGFPAGEENRVFDMFWRATQGDGKPAGAGLGLAICRGIVEAHGGTISASAVPQGGACISFRLPIARTGIPE</sequence>
<dbReference type="GO" id="GO:0005886">
    <property type="term" value="C:plasma membrane"/>
    <property type="evidence" value="ECO:0007669"/>
    <property type="project" value="TreeGrafter"/>
</dbReference>
<dbReference type="Pfam" id="PF02702">
    <property type="entry name" value="KdpD"/>
    <property type="match status" value="1"/>
</dbReference>
<dbReference type="InterPro" id="IPR036097">
    <property type="entry name" value="HisK_dim/P_sf"/>
</dbReference>
<keyword evidence="16" id="KW-1185">Reference proteome</keyword>
<evidence type="ECO:0000256" key="9">
    <source>
        <dbReference type="ARBA" id="ARBA00022840"/>
    </source>
</evidence>
<dbReference type="EMBL" id="VHLG01000019">
    <property type="protein sequence ID" value="TPW27202.1"/>
    <property type="molecule type" value="Genomic_DNA"/>
</dbReference>
<dbReference type="Gene3D" id="1.10.287.130">
    <property type="match status" value="1"/>
</dbReference>
<reference evidence="15 16" key="1">
    <citation type="submission" date="2019-06" db="EMBL/GenBank/DDBJ databases">
        <authorList>
            <person name="Li M."/>
        </authorList>
    </citation>
    <scope>NUCLEOTIDE SEQUENCE [LARGE SCALE GENOMIC DNA]</scope>
    <source>
        <strain evidence="15 16">BGMRC2036</strain>
    </source>
</reference>
<dbReference type="PROSITE" id="PS50109">
    <property type="entry name" value="HIS_KIN"/>
    <property type="match status" value="1"/>
</dbReference>
<keyword evidence="10 13" id="KW-1133">Transmembrane helix</keyword>
<comment type="subcellular location">
    <subcellularLocation>
        <location evidence="2">Membrane</location>
        <topology evidence="2">Multi-pass membrane protein</topology>
    </subcellularLocation>
</comment>
<dbReference type="InterPro" id="IPR004358">
    <property type="entry name" value="Sig_transdc_His_kin-like_C"/>
</dbReference>
<dbReference type="GO" id="GO:0000155">
    <property type="term" value="F:phosphorelay sensor kinase activity"/>
    <property type="evidence" value="ECO:0007669"/>
    <property type="project" value="InterPro"/>
</dbReference>
<dbReference type="Pfam" id="PF00512">
    <property type="entry name" value="HisKA"/>
    <property type="match status" value="1"/>
</dbReference>
<evidence type="ECO:0000256" key="1">
    <source>
        <dbReference type="ARBA" id="ARBA00000085"/>
    </source>
</evidence>
<dbReference type="PANTHER" id="PTHR45569:SF1">
    <property type="entry name" value="SENSOR PROTEIN KDPD"/>
    <property type="match status" value="1"/>
</dbReference>
<dbReference type="Gene3D" id="3.30.565.10">
    <property type="entry name" value="Histidine kinase-like ATPase, C-terminal domain"/>
    <property type="match status" value="1"/>
</dbReference>
<feature type="transmembrane region" description="Helical" evidence="13">
    <location>
        <begin position="420"/>
        <end position="439"/>
    </location>
</feature>
<dbReference type="InterPro" id="IPR003852">
    <property type="entry name" value="Sig_transdc_His_kinase_KdpD_N"/>
</dbReference>
<dbReference type="SUPFAM" id="SSF47384">
    <property type="entry name" value="Homodimeric domain of signal transducing histidine kinase"/>
    <property type="match status" value="1"/>
</dbReference>
<keyword evidence="11" id="KW-0902">Two-component regulatory system</keyword>
<dbReference type="GO" id="GO:0005737">
    <property type="term" value="C:cytoplasm"/>
    <property type="evidence" value="ECO:0007669"/>
    <property type="project" value="UniProtKB-ARBA"/>
</dbReference>
<dbReference type="Pfam" id="PF13493">
    <property type="entry name" value="DUF4118"/>
    <property type="match status" value="1"/>
</dbReference>
<evidence type="ECO:0000256" key="10">
    <source>
        <dbReference type="ARBA" id="ARBA00022989"/>
    </source>
</evidence>
<feature type="domain" description="Histidine kinase" evidence="14">
    <location>
        <begin position="673"/>
        <end position="887"/>
    </location>
</feature>
<evidence type="ECO:0000256" key="2">
    <source>
        <dbReference type="ARBA" id="ARBA00004141"/>
    </source>
</evidence>
<dbReference type="InterPro" id="IPR003594">
    <property type="entry name" value="HATPase_dom"/>
</dbReference>
<keyword evidence="12 13" id="KW-0472">Membrane</keyword>
<dbReference type="SUPFAM" id="SSF55781">
    <property type="entry name" value="GAF domain-like"/>
    <property type="match status" value="1"/>
</dbReference>
<keyword evidence="6 13" id="KW-0812">Transmembrane</keyword>
<dbReference type="SMART" id="SM00388">
    <property type="entry name" value="HisKA"/>
    <property type="match status" value="1"/>
</dbReference>
<evidence type="ECO:0000256" key="13">
    <source>
        <dbReference type="SAM" id="Phobius"/>
    </source>
</evidence>
<dbReference type="Pfam" id="PF13492">
    <property type="entry name" value="GAF_3"/>
    <property type="match status" value="1"/>
</dbReference>
<dbReference type="InterPro" id="IPR003661">
    <property type="entry name" value="HisK_dim/P_dom"/>
</dbReference>
<dbReference type="OrthoDB" id="9806130at2"/>
<evidence type="ECO:0000256" key="8">
    <source>
        <dbReference type="ARBA" id="ARBA00022777"/>
    </source>
</evidence>
<name>A0A506TYQ0_9HYPH</name>
<evidence type="ECO:0000313" key="16">
    <source>
        <dbReference type="Proteomes" id="UP000318801"/>
    </source>
</evidence>
<evidence type="ECO:0000259" key="14">
    <source>
        <dbReference type="PROSITE" id="PS50109"/>
    </source>
</evidence>
<dbReference type="CDD" id="cd00082">
    <property type="entry name" value="HisKA"/>
    <property type="match status" value="1"/>
</dbReference>
<evidence type="ECO:0000313" key="15">
    <source>
        <dbReference type="EMBL" id="TPW27202.1"/>
    </source>
</evidence>
<evidence type="ECO:0000256" key="11">
    <source>
        <dbReference type="ARBA" id="ARBA00023012"/>
    </source>
</evidence>
<proteinExistence type="predicted"/>
<dbReference type="InterPro" id="IPR038318">
    <property type="entry name" value="KdpD_sf"/>
</dbReference>
<feature type="transmembrane region" description="Helical" evidence="13">
    <location>
        <begin position="446"/>
        <end position="462"/>
    </location>
</feature>
<protein>
    <recommendedName>
        <fullName evidence="3">histidine kinase</fullName>
        <ecNumber evidence="3">2.7.13.3</ecNumber>
    </recommendedName>
</protein>
<keyword evidence="7" id="KW-0547">Nucleotide-binding</keyword>
<evidence type="ECO:0000256" key="7">
    <source>
        <dbReference type="ARBA" id="ARBA00022741"/>
    </source>
</evidence>
<dbReference type="Gene3D" id="3.40.50.300">
    <property type="entry name" value="P-loop containing nucleotide triphosphate hydrolases"/>
    <property type="match status" value="1"/>
</dbReference>
<evidence type="ECO:0000256" key="12">
    <source>
        <dbReference type="ARBA" id="ARBA00023136"/>
    </source>
</evidence>
<dbReference type="Proteomes" id="UP000318801">
    <property type="component" value="Unassembled WGS sequence"/>
</dbReference>
<dbReference type="AlphaFoldDB" id="A0A506TYQ0"/>
<dbReference type="InterPro" id="IPR029016">
    <property type="entry name" value="GAF-like_dom_sf"/>
</dbReference>
<comment type="catalytic activity">
    <reaction evidence="1">
        <text>ATP + protein L-histidine = ADP + protein N-phospho-L-histidine.</text>
        <dbReference type="EC" id="2.7.13.3"/>
    </reaction>
</comment>
<dbReference type="InterPro" id="IPR025201">
    <property type="entry name" value="KdpD_TM"/>
</dbReference>
<dbReference type="InterPro" id="IPR005467">
    <property type="entry name" value="His_kinase_dom"/>
</dbReference>
<accession>A0A506TYQ0</accession>
<evidence type="ECO:0000256" key="4">
    <source>
        <dbReference type="ARBA" id="ARBA00022553"/>
    </source>
</evidence>
<dbReference type="SMART" id="SM00387">
    <property type="entry name" value="HATPase_c"/>
    <property type="match status" value="1"/>
</dbReference>
<dbReference type="InterPro" id="IPR052023">
    <property type="entry name" value="Histidine_kinase_KdpD"/>
</dbReference>
<keyword evidence="9" id="KW-0067">ATP-binding</keyword>
<dbReference type="SUPFAM" id="SSF55874">
    <property type="entry name" value="ATPase domain of HSP90 chaperone/DNA topoisomerase II/histidine kinase"/>
    <property type="match status" value="1"/>
</dbReference>
<evidence type="ECO:0000256" key="5">
    <source>
        <dbReference type="ARBA" id="ARBA00022679"/>
    </source>
</evidence>
<dbReference type="InterPro" id="IPR027417">
    <property type="entry name" value="P-loop_NTPase"/>
</dbReference>
<evidence type="ECO:0000256" key="3">
    <source>
        <dbReference type="ARBA" id="ARBA00012438"/>
    </source>
</evidence>
<dbReference type="EC" id="2.7.13.3" evidence="3"/>
<dbReference type="Gene3D" id="3.30.450.40">
    <property type="match status" value="1"/>
</dbReference>
<dbReference type="PRINTS" id="PR00344">
    <property type="entry name" value="BCTRLSENSOR"/>
</dbReference>
<dbReference type="InterPro" id="IPR036890">
    <property type="entry name" value="HATPase_C_sf"/>
</dbReference>